<evidence type="ECO:0000313" key="2">
    <source>
        <dbReference type="EMBL" id="KAK0040657.1"/>
    </source>
</evidence>
<dbReference type="PANTHER" id="PTHR47272:SF1">
    <property type="entry name" value="PIGGYBAC TRANSPOSABLE ELEMENT-DERIVED PROTEIN 3-LIKE"/>
    <property type="match status" value="1"/>
</dbReference>
<name>A0AAD8ARP4_BIOPF</name>
<evidence type="ECO:0000256" key="1">
    <source>
        <dbReference type="SAM" id="MobiDB-lite"/>
    </source>
</evidence>
<reference evidence="2" key="2">
    <citation type="submission" date="2023-04" db="EMBL/GenBank/DDBJ databases">
        <authorList>
            <person name="Bu L."/>
            <person name="Lu L."/>
            <person name="Laidemitt M.R."/>
            <person name="Zhang S.M."/>
            <person name="Mutuku M."/>
            <person name="Mkoji G."/>
            <person name="Steinauer M."/>
            <person name="Loker E.S."/>
        </authorList>
    </citation>
    <scope>NUCLEOTIDE SEQUENCE</scope>
    <source>
        <strain evidence="2">KasaAsao</strain>
        <tissue evidence="2">Whole Snail</tissue>
    </source>
</reference>
<dbReference type="PANTHER" id="PTHR47272">
    <property type="entry name" value="DDE_TNP_1_7 DOMAIN-CONTAINING PROTEIN"/>
    <property type="match status" value="1"/>
</dbReference>
<dbReference type="Proteomes" id="UP001233172">
    <property type="component" value="Unassembled WGS sequence"/>
</dbReference>
<reference evidence="2" key="1">
    <citation type="journal article" date="2023" name="PLoS Negl. Trop. Dis.">
        <title>A genome sequence for Biomphalaria pfeifferi, the major vector snail for the human-infecting parasite Schistosoma mansoni.</title>
        <authorList>
            <person name="Bu L."/>
            <person name="Lu L."/>
            <person name="Laidemitt M.R."/>
            <person name="Zhang S.M."/>
            <person name="Mutuku M."/>
            <person name="Mkoji G."/>
            <person name="Steinauer M."/>
            <person name="Loker E.S."/>
        </authorList>
    </citation>
    <scope>NUCLEOTIDE SEQUENCE</scope>
    <source>
        <strain evidence="2">KasaAsao</strain>
    </source>
</reference>
<dbReference type="AlphaFoldDB" id="A0AAD8ARP4"/>
<feature type="region of interest" description="Disordered" evidence="1">
    <location>
        <begin position="80"/>
        <end position="109"/>
    </location>
</feature>
<dbReference type="EMBL" id="JASAOG010000313">
    <property type="protein sequence ID" value="KAK0040657.1"/>
    <property type="molecule type" value="Genomic_DNA"/>
</dbReference>
<gene>
    <name evidence="2" type="ORF">Bpfe_029923</name>
</gene>
<protein>
    <submittedName>
        <fullName evidence="2">PiggyBac transposable element-derived protein 2</fullName>
    </submittedName>
</protein>
<keyword evidence="3" id="KW-1185">Reference proteome</keyword>
<proteinExistence type="predicted"/>
<sequence length="170" mass="19580">MGGVDLFDMLAGLCRVDHKSRKWYRRIFYWALNVACVNSWILYRRHCSQLSVPNKDVLDLLGFVTRISQCLIVINKPAPPLQRKRGRPSIKATDDKEEQAPQQKRAVNSSPLTEIQLDNVGHLPEHKSVKGRCRQCKTSIIRTSCIKCGVFLCLKTDKNCYVTYHTKQYN</sequence>
<organism evidence="2 3">
    <name type="scientific">Biomphalaria pfeifferi</name>
    <name type="common">Bloodfluke planorb</name>
    <name type="synonym">Freshwater snail</name>
    <dbReference type="NCBI Taxonomy" id="112525"/>
    <lineage>
        <taxon>Eukaryota</taxon>
        <taxon>Metazoa</taxon>
        <taxon>Spiralia</taxon>
        <taxon>Lophotrochozoa</taxon>
        <taxon>Mollusca</taxon>
        <taxon>Gastropoda</taxon>
        <taxon>Heterobranchia</taxon>
        <taxon>Euthyneura</taxon>
        <taxon>Panpulmonata</taxon>
        <taxon>Hygrophila</taxon>
        <taxon>Lymnaeoidea</taxon>
        <taxon>Planorbidae</taxon>
        <taxon>Biomphalaria</taxon>
    </lineage>
</organism>
<accession>A0AAD8ARP4</accession>
<evidence type="ECO:0000313" key="3">
    <source>
        <dbReference type="Proteomes" id="UP001233172"/>
    </source>
</evidence>
<feature type="compositionally biased region" description="Polar residues" evidence="1">
    <location>
        <begin position="100"/>
        <end position="109"/>
    </location>
</feature>
<comment type="caution">
    <text evidence="2">The sequence shown here is derived from an EMBL/GenBank/DDBJ whole genome shotgun (WGS) entry which is preliminary data.</text>
</comment>